<feature type="transmembrane region" description="Helical" evidence="8">
    <location>
        <begin position="45"/>
        <end position="70"/>
    </location>
</feature>
<dbReference type="SMART" id="SM00793">
    <property type="entry name" value="AgrB"/>
    <property type="match status" value="1"/>
</dbReference>
<evidence type="ECO:0000256" key="5">
    <source>
        <dbReference type="ARBA" id="ARBA00022801"/>
    </source>
</evidence>
<feature type="transmembrane region" description="Helical" evidence="8">
    <location>
        <begin position="148"/>
        <end position="173"/>
    </location>
</feature>
<dbReference type="EMBL" id="CP060632">
    <property type="protein sequence ID" value="QNM00043.1"/>
    <property type="molecule type" value="Genomic_DNA"/>
</dbReference>
<dbReference type="GO" id="GO:0008233">
    <property type="term" value="F:peptidase activity"/>
    <property type="evidence" value="ECO:0007669"/>
    <property type="project" value="UniProtKB-KW"/>
</dbReference>
<evidence type="ECO:0000313" key="9">
    <source>
        <dbReference type="EMBL" id="QNM00043.1"/>
    </source>
</evidence>
<accession>A0A7G9FNB1</accession>
<dbReference type="RefSeq" id="WP_249321427.1">
    <property type="nucleotide sequence ID" value="NZ_CP060632.1"/>
</dbReference>
<dbReference type="GO" id="GO:0009372">
    <property type="term" value="P:quorum sensing"/>
    <property type="evidence" value="ECO:0007669"/>
    <property type="project" value="UniProtKB-KW"/>
</dbReference>
<evidence type="ECO:0000313" key="10">
    <source>
        <dbReference type="Proteomes" id="UP000515819"/>
    </source>
</evidence>
<dbReference type="GO" id="GO:0006508">
    <property type="term" value="P:proteolysis"/>
    <property type="evidence" value="ECO:0007669"/>
    <property type="project" value="UniProtKB-KW"/>
</dbReference>
<reference evidence="9 10" key="1">
    <citation type="submission" date="2020-08" db="EMBL/GenBank/DDBJ databases">
        <authorList>
            <person name="Liu C."/>
            <person name="Sun Q."/>
        </authorList>
    </citation>
    <scope>NUCLEOTIDE SEQUENCE [LARGE SCALE GENOMIC DNA]</scope>
    <source>
        <strain evidence="9 10">NSJ-4</strain>
    </source>
</reference>
<gene>
    <name evidence="9" type="ORF">H9Q76_01645</name>
</gene>
<dbReference type="InterPro" id="IPR006741">
    <property type="entry name" value="AgrB"/>
</dbReference>
<evidence type="ECO:0000256" key="6">
    <source>
        <dbReference type="ARBA" id="ARBA00022989"/>
    </source>
</evidence>
<sequence>MSINHRIGEHVTRYLVGRDYDVADMQCAKVCYAVESIVGDLQKDLVLFVIFSVSGFFREFLFCFVTVNLVRRFLGGIHMKTNIGCTVASVSVYVIAVAGGVHVIFPYPVVAGLLLFTMYLMATIAPLPSPNRPVYKGERKKKIQQKGLIGLGVLSICTVIYPACSTFVAWILILQIVEVGVVVFRENYLNYKDMDAPPSMSEEAEKLFMECTRNYEARMNGLLHYPTEFRSMTRKERTSAFKGFTDQEKDAVMNLMTDEQKERLVQDIRYQAVLDFRRGK</sequence>
<dbReference type="AlphaFoldDB" id="A0A7G9FNB1"/>
<protein>
    <submittedName>
        <fullName evidence="9">Accessory gene regulator B family protein</fullName>
    </submittedName>
</protein>
<keyword evidence="5" id="KW-0378">Hydrolase</keyword>
<keyword evidence="2" id="KW-0673">Quorum sensing</keyword>
<organism evidence="9 10">
    <name type="scientific">Wujia chipingensis</name>
    <dbReference type="NCBI Taxonomy" id="2763670"/>
    <lineage>
        <taxon>Bacteria</taxon>
        <taxon>Bacillati</taxon>
        <taxon>Bacillota</taxon>
        <taxon>Clostridia</taxon>
        <taxon>Lachnospirales</taxon>
        <taxon>Lachnospiraceae</taxon>
        <taxon>Wujia</taxon>
    </lineage>
</organism>
<evidence type="ECO:0000256" key="4">
    <source>
        <dbReference type="ARBA" id="ARBA00022692"/>
    </source>
</evidence>
<keyword evidence="7 8" id="KW-0472">Membrane</keyword>
<keyword evidence="6 8" id="KW-1133">Transmembrane helix</keyword>
<keyword evidence="1" id="KW-1003">Cell membrane</keyword>
<proteinExistence type="predicted"/>
<evidence type="ECO:0000256" key="8">
    <source>
        <dbReference type="SAM" id="Phobius"/>
    </source>
</evidence>
<dbReference type="GO" id="GO:0016020">
    <property type="term" value="C:membrane"/>
    <property type="evidence" value="ECO:0007669"/>
    <property type="project" value="InterPro"/>
</dbReference>
<feature type="transmembrane region" description="Helical" evidence="8">
    <location>
        <begin position="82"/>
        <end position="101"/>
    </location>
</feature>
<dbReference type="KEGG" id="wcp:H9Q76_01645"/>
<evidence type="ECO:0000256" key="7">
    <source>
        <dbReference type="ARBA" id="ARBA00023136"/>
    </source>
</evidence>
<keyword evidence="4 8" id="KW-0812">Transmembrane</keyword>
<evidence type="ECO:0000256" key="1">
    <source>
        <dbReference type="ARBA" id="ARBA00022475"/>
    </source>
</evidence>
<dbReference type="Proteomes" id="UP000515819">
    <property type="component" value="Chromosome"/>
</dbReference>
<keyword evidence="3" id="KW-0645">Protease</keyword>
<name>A0A7G9FNB1_9FIRM</name>
<feature type="transmembrane region" description="Helical" evidence="8">
    <location>
        <begin position="107"/>
        <end position="127"/>
    </location>
</feature>
<dbReference type="Pfam" id="PF04647">
    <property type="entry name" value="AgrB"/>
    <property type="match status" value="1"/>
</dbReference>
<keyword evidence="10" id="KW-1185">Reference proteome</keyword>
<evidence type="ECO:0000256" key="3">
    <source>
        <dbReference type="ARBA" id="ARBA00022670"/>
    </source>
</evidence>
<evidence type="ECO:0000256" key="2">
    <source>
        <dbReference type="ARBA" id="ARBA00022654"/>
    </source>
</evidence>